<feature type="domain" description="CSC1/OSCA1-like cytosolic" evidence="12">
    <location>
        <begin position="187"/>
        <end position="380"/>
    </location>
</feature>
<dbReference type="GO" id="GO:0005886">
    <property type="term" value="C:plasma membrane"/>
    <property type="evidence" value="ECO:0007669"/>
    <property type="project" value="TreeGrafter"/>
</dbReference>
<feature type="transmembrane region" description="Helical" evidence="8">
    <location>
        <begin position="93"/>
        <end position="116"/>
    </location>
</feature>
<gene>
    <name evidence="13" type="ORF">KLDO_g1522</name>
</gene>
<evidence type="ECO:0000256" key="5">
    <source>
        <dbReference type="ARBA" id="ARBA00022989"/>
    </source>
</evidence>
<feature type="transmembrane region" description="Helical" evidence="8">
    <location>
        <begin position="439"/>
        <end position="463"/>
    </location>
</feature>
<keyword evidence="6 8" id="KW-0472">Membrane</keyword>
<feature type="transmembrane region" description="Helical" evidence="8">
    <location>
        <begin position="12"/>
        <end position="33"/>
    </location>
</feature>
<keyword evidence="5 8" id="KW-1133">Transmembrane helix</keyword>
<keyword evidence="4 8" id="KW-0812">Transmembrane</keyword>
<dbReference type="InterPro" id="IPR045122">
    <property type="entry name" value="Csc1-like"/>
</dbReference>
<evidence type="ECO:0000256" key="7">
    <source>
        <dbReference type="SAM" id="MobiDB-lite"/>
    </source>
</evidence>
<evidence type="ECO:0000256" key="3">
    <source>
        <dbReference type="ARBA" id="ARBA00022448"/>
    </source>
</evidence>
<dbReference type="InterPro" id="IPR022257">
    <property type="entry name" value="PHM7_ext"/>
</dbReference>
<dbReference type="GO" id="GO:0005227">
    <property type="term" value="F:calcium-activated cation channel activity"/>
    <property type="evidence" value="ECO:0007669"/>
    <property type="project" value="InterPro"/>
</dbReference>
<comment type="caution">
    <text evidence="13">The sequence shown here is derived from an EMBL/GenBank/DDBJ whole genome shotgun (WGS) entry which is preliminary data.</text>
</comment>
<dbReference type="Pfam" id="PF02714">
    <property type="entry name" value="RSN1_7TM"/>
    <property type="match status" value="1"/>
</dbReference>
<proteinExistence type="inferred from homology"/>
<feature type="region of interest" description="Disordered" evidence="7">
    <location>
        <begin position="766"/>
        <end position="818"/>
    </location>
</feature>
<name>A0A0A8L2Y4_9SACH</name>
<evidence type="ECO:0000256" key="8">
    <source>
        <dbReference type="SAM" id="Phobius"/>
    </source>
</evidence>
<evidence type="ECO:0000256" key="4">
    <source>
        <dbReference type="ARBA" id="ARBA00022692"/>
    </source>
</evidence>
<evidence type="ECO:0000259" key="11">
    <source>
        <dbReference type="Pfam" id="PF13967"/>
    </source>
</evidence>
<protein>
    <submittedName>
        <fullName evidence="13">WGS project CCBQ000000000 data, contig 00099</fullName>
    </submittedName>
</protein>
<keyword evidence="14" id="KW-1185">Reference proteome</keyword>
<evidence type="ECO:0000313" key="13">
    <source>
        <dbReference type="EMBL" id="CDO93220.1"/>
    </source>
</evidence>
<sequence length="967" mass="109219">MSSTGSESSSTSAFVSTLIVNGVIAAIFVWLFLTLRPKNKRVYQPRSLTDIKTIPESERTEEVPPGYFNWIPFLLTKPHSYLIQHAGVDGYLFLRYLSIFAAISILGCFLLFPILLPVNATNGHNLEGFELLAFSNVTNKNRFYAHVFLSWIFFGFIVFIIYRELYYYVTLRHSIQTTPLYDGLLSSRTVILTDLQGDFCSETQLNERFLNVSQVVLARNLSELQKLVEDRTKTANKYESTLNSVITKSVGMKIKADKKGENVTEGTTNMDQPQDDLETYIPMKKRPKHRLSKIPILNIFTSKKVDTLDYSVKHISELNDKIRTDQDSWEDNETVGTAFVEFKSQYDAQRAYQSIPYLFDKSAYDRALIGYGSDDINWQNTNLSRSARRSKRIGGNTILTLMIIFWAIPVAVVGCISNINFLTEKVPFLKFINNMPDVLMGIITGLLPTVLLALLMSLVPVFIKKVAVLSGALTRHESELYCHAWYYAFQVVQVFLVVTLASSASSTVTQIIDDPSSAMSLLAENLPKASNFYIAYFLLQGLAIPSGALLQAVPLILSKVLGRVLDKTPRQKWNRYNTLNAPSWGVAYPVMELLVCIFITYSIISPIILVFSSLALGFFFIAYLYNLTYVMKFSYDLRGRNYPRALFQVFVGLYLAEVCLIGLFVMAKTWGPVVLEAVFLAATALAHIYFKRRFIPLFDAVPLSAIEYSRGETDSYYPAKDQGLKEIQVEGKKLADNILSEDKNGVFQETTKQDLQRVNMLPDDYEDSLEEESKSNNGNGTISGSSKHNPNTFVGESEQFHKTKVPPEIPPQDVHQRERDPNAIVNEADAGLVLSDVKGYPVNDPEEQLGLPSDIVKPKSIMARTKLFFQPWVYYDFAIVRQTLPYVFNDVVKYDLVYLETAFTDPCVTDKEPVIWCAKDPMGLSHQQITIAAASDVDVRDDFTGYDEKGRTTFSNSPPDYEMIAKK</sequence>
<dbReference type="PANTHER" id="PTHR13018">
    <property type="entry name" value="PROBABLE MEMBRANE PROTEIN DUF221-RELATED"/>
    <property type="match status" value="1"/>
</dbReference>
<comment type="similarity">
    <text evidence="2">Belongs to the CSC1 (TC 1.A.17) family.</text>
</comment>
<feature type="transmembrane region" description="Helical" evidence="8">
    <location>
        <begin position="673"/>
        <end position="690"/>
    </location>
</feature>
<feature type="domain" description="CSC1/OSCA1-like N-terminal transmembrane" evidence="11">
    <location>
        <begin position="13"/>
        <end position="164"/>
    </location>
</feature>
<keyword evidence="3" id="KW-0813">Transport</keyword>
<dbReference type="Pfam" id="PF12621">
    <property type="entry name" value="PHM7_ext"/>
    <property type="match status" value="1"/>
</dbReference>
<organism evidence="13 14">
    <name type="scientific">Kluyveromyces dobzhanskii CBS 2104</name>
    <dbReference type="NCBI Taxonomy" id="1427455"/>
    <lineage>
        <taxon>Eukaryota</taxon>
        <taxon>Fungi</taxon>
        <taxon>Dikarya</taxon>
        <taxon>Ascomycota</taxon>
        <taxon>Saccharomycotina</taxon>
        <taxon>Saccharomycetes</taxon>
        <taxon>Saccharomycetales</taxon>
        <taxon>Saccharomycetaceae</taxon>
        <taxon>Kluyveromyces</taxon>
    </lineage>
</organism>
<feature type="transmembrane region" description="Helical" evidence="8">
    <location>
        <begin position="578"/>
        <end position="601"/>
    </location>
</feature>
<feature type="transmembrane region" description="Helical" evidence="8">
    <location>
        <begin position="607"/>
        <end position="625"/>
    </location>
</feature>
<evidence type="ECO:0000259" key="12">
    <source>
        <dbReference type="Pfam" id="PF14703"/>
    </source>
</evidence>
<dbReference type="EMBL" id="CCBQ010000019">
    <property type="protein sequence ID" value="CDO93220.1"/>
    <property type="molecule type" value="Genomic_DNA"/>
</dbReference>
<dbReference type="Pfam" id="PF13967">
    <property type="entry name" value="RSN1_TM"/>
    <property type="match status" value="1"/>
</dbReference>
<dbReference type="InterPro" id="IPR032880">
    <property type="entry name" value="CSC1/OSCA1-like_N"/>
</dbReference>
<feature type="domain" description="10TM putative phosphate transporter extracellular tail" evidence="10">
    <location>
        <begin position="868"/>
        <end position="960"/>
    </location>
</feature>
<dbReference type="InterPro" id="IPR027815">
    <property type="entry name" value="CSC1/OSCA1-like_cyt"/>
</dbReference>
<evidence type="ECO:0000259" key="10">
    <source>
        <dbReference type="Pfam" id="PF12621"/>
    </source>
</evidence>
<dbReference type="Pfam" id="PF14703">
    <property type="entry name" value="PHM7_cyt"/>
    <property type="match status" value="1"/>
</dbReference>
<evidence type="ECO:0000256" key="2">
    <source>
        <dbReference type="ARBA" id="ARBA00007779"/>
    </source>
</evidence>
<dbReference type="InterPro" id="IPR003864">
    <property type="entry name" value="CSC1/OSCA1-like_7TM"/>
</dbReference>
<feature type="transmembrane region" description="Helical" evidence="8">
    <location>
        <begin position="645"/>
        <end position="667"/>
    </location>
</feature>
<dbReference type="AlphaFoldDB" id="A0A0A8L2Y4"/>
<dbReference type="PANTHER" id="PTHR13018:SF139">
    <property type="entry name" value="PHOSPHATE METABOLISM PROTEIN 7"/>
    <property type="match status" value="1"/>
</dbReference>
<feature type="transmembrane region" description="Helical" evidence="8">
    <location>
        <begin position="532"/>
        <end position="557"/>
    </location>
</feature>
<feature type="compositionally biased region" description="Low complexity" evidence="7">
    <location>
        <begin position="775"/>
        <end position="786"/>
    </location>
</feature>
<evidence type="ECO:0000256" key="1">
    <source>
        <dbReference type="ARBA" id="ARBA00004141"/>
    </source>
</evidence>
<accession>A0A0A8L2Y4</accession>
<feature type="transmembrane region" description="Helical" evidence="8">
    <location>
        <begin position="143"/>
        <end position="162"/>
    </location>
</feature>
<evidence type="ECO:0000259" key="9">
    <source>
        <dbReference type="Pfam" id="PF02714"/>
    </source>
</evidence>
<feature type="transmembrane region" description="Helical" evidence="8">
    <location>
        <begin position="484"/>
        <end position="512"/>
    </location>
</feature>
<dbReference type="OrthoDB" id="1076608at2759"/>
<feature type="domain" description="CSC1/OSCA1-like 7TM region" evidence="9">
    <location>
        <begin position="391"/>
        <end position="664"/>
    </location>
</feature>
<evidence type="ECO:0000313" key="14">
    <source>
        <dbReference type="Proteomes" id="UP000031516"/>
    </source>
</evidence>
<feature type="transmembrane region" description="Helical" evidence="8">
    <location>
        <begin position="398"/>
        <end position="419"/>
    </location>
</feature>
<evidence type="ECO:0000256" key="6">
    <source>
        <dbReference type="ARBA" id="ARBA00023136"/>
    </source>
</evidence>
<reference evidence="13 14" key="1">
    <citation type="submission" date="2014-03" db="EMBL/GenBank/DDBJ databases">
        <title>The genome of Kluyveromyces dobzhanskii.</title>
        <authorList>
            <person name="Nystedt B."/>
            <person name="Astrom S."/>
        </authorList>
    </citation>
    <scope>NUCLEOTIDE SEQUENCE [LARGE SCALE GENOMIC DNA]</scope>
    <source>
        <strain evidence="13 14">CBS 2104</strain>
    </source>
</reference>
<comment type="subcellular location">
    <subcellularLocation>
        <location evidence="1">Membrane</location>
        <topology evidence="1">Multi-pass membrane protein</topology>
    </subcellularLocation>
</comment>
<dbReference type="Proteomes" id="UP000031516">
    <property type="component" value="Unassembled WGS sequence"/>
</dbReference>